<name>A0ABS1T3U9_9GAMM</name>
<accession>A0ABS1T3U9</accession>
<proteinExistence type="predicted"/>
<gene>
    <name evidence="1" type="ORF">JMA39_20515</name>
</gene>
<evidence type="ECO:0000313" key="1">
    <source>
        <dbReference type="EMBL" id="MBL4915480.1"/>
    </source>
</evidence>
<keyword evidence="2" id="KW-1185">Reference proteome</keyword>
<dbReference type="Proteomes" id="UP000604898">
    <property type="component" value="Unassembled WGS sequence"/>
</dbReference>
<sequence length="108" mass="12299">MTSSILSLALLSGCTTNYNMYTGEEYDEFSLLNTIALPIAILGVMAIIDSNQQSSSSNYVYCRGSYCDESVAWDYFPSNGEYRCRDTDNGQFVQDYYCSGQYKQDNWY</sequence>
<evidence type="ECO:0008006" key="3">
    <source>
        <dbReference type="Google" id="ProtNLM"/>
    </source>
</evidence>
<evidence type="ECO:0000313" key="2">
    <source>
        <dbReference type="Proteomes" id="UP000604898"/>
    </source>
</evidence>
<organism evidence="1 2">
    <name type="scientific">Shewanella schlegeliana</name>
    <dbReference type="NCBI Taxonomy" id="190308"/>
    <lineage>
        <taxon>Bacteria</taxon>
        <taxon>Pseudomonadati</taxon>
        <taxon>Pseudomonadota</taxon>
        <taxon>Gammaproteobacteria</taxon>
        <taxon>Alteromonadales</taxon>
        <taxon>Shewanellaceae</taxon>
        <taxon>Shewanella</taxon>
    </lineage>
</organism>
<comment type="caution">
    <text evidence="1">The sequence shown here is derived from an EMBL/GenBank/DDBJ whole genome shotgun (WGS) entry which is preliminary data.</text>
</comment>
<reference evidence="1 2" key="1">
    <citation type="submission" date="2021-01" db="EMBL/GenBank/DDBJ databases">
        <title>Genome sequence of Shewanella schlegeliana JCM 11561.</title>
        <authorList>
            <person name="Zhang H."/>
            <person name="Li C."/>
        </authorList>
    </citation>
    <scope>NUCLEOTIDE SEQUENCE [LARGE SCALE GENOMIC DNA]</scope>
    <source>
        <strain evidence="1 2">JCM 11561</strain>
    </source>
</reference>
<dbReference type="EMBL" id="JAESVD010000017">
    <property type="protein sequence ID" value="MBL4915480.1"/>
    <property type="molecule type" value="Genomic_DNA"/>
</dbReference>
<dbReference type="RefSeq" id="WP_202723753.1">
    <property type="nucleotide sequence ID" value="NZ_BPEX01000031.1"/>
</dbReference>
<protein>
    <recommendedName>
        <fullName evidence="3">Lipoprotein</fullName>
    </recommendedName>
</protein>